<proteinExistence type="predicted"/>
<gene>
    <name evidence="4" type="ordered locus">MTR_4g046767</name>
    <name evidence="5" type="ORF">MtrunA17_Chr4g0024201</name>
</gene>
<dbReference type="Proteomes" id="UP000265566">
    <property type="component" value="Chromosome 4"/>
</dbReference>
<accession>A0A072UIZ1</accession>
<dbReference type="PANTHER" id="PTHR33470:SF22">
    <property type="entry name" value="POLLEN OLE E 1 ALLERGEN AND EXTENSIN FAMILY PROTEIN"/>
    <property type="match status" value="1"/>
</dbReference>
<reference evidence="4 7" key="2">
    <citation type="journal article" date="2014" name="BMC Genomics">
        <title>An improved genome release (version Mt4.0) for the model legume Medicago truncatula.</title>
        <authorList>
            <person name="Tang H."/>
            <person name="Krishnakumar V."/>
            <person name="Bidwell S."/>
            <person name="Rosen B."/>
            <person name="Chan A."/>
            <person name="Zhou S."/>
            <person name="Gentzbittel L."/>
            <person name="Childs K.L."/>
            <person name="Yandell M."/>
            <person name="Gundlach H."/>
            <person name="Mayer K.F."/>
            <person name="Schwartz D.C."/>
            <person name="Town C.D."/>
        </authorList>
    </citation>
    <scope>GENOME REANNOTATION</scope>
    <source>
        <strain evidence="4">A17</strain>
        <strain evidence="6 7">cv. Jemalong A17</strain>
    </source>
</reference>
<reference evidence="6" key="3">
    <citation type="submission" date="2015-04" db="UniProtKB">
        <authorList>
            <consortium name="EnsemblPlants"/>
        </authorList>
    </citation>
    <scope>IDENTIFICATION</scope>
    <source>
        <strain evidence="6">cv. Jemalong A17</strain>
    </source>
</reference>
<evidence type="ECO:0000313" key="5">
    <source>
        <dbReference type="EMBL" id="RHN60296.1"/>
    </source>
</evidence>
<name>A0A072UIZ1_MEDTR</name>
<evidence type="ECO:0000313" key="4">
    <source>
        <dbReference type="EMBL" id="KEH29657.1"/>
    </source>
</evidence>
<feature type="chain" id="PRO_5014499709" evidence="3">
    <location>
        <begin position="22"/>
        <end position="277"/>
    </location>
</feature>
<feature type="compositionally biased region" description="Low complexity" evidence="2">
    <location>
        <begin position="79"/>
        <end position="90"/>
    </location>
</feature>
<sequence>MVKFLAMLLLLLQLISFNVFGEELESLHEPTPLHPSANAPLHHRHNHNLSPTTAHTPLHPSHPAKPPTRHHHQHPPAHAPLQPSSHQHPPSHAPIHHHQPRHPVKPPTHHHHQHPPAHAPVQPPTHRHHHHPPAHPPVHQQHPPAHAPAQIAVEGVVYVKSCKHAGVDTLSNATSLNGVEGAVVKLQCNNTKHNVVRKGKTDKNGYFYIKGPKDISIFAVHKCNVVLVSAPNGLKPSNINGGITGARIKHKKSFVSKAHNLILYNVKPLAFEPKCTN</sequence>
<evidence type="ECO:0000256" key="1">
    <source>
        <dbReference type="ARBA" id="ARBA00022729"/>
    </source>
</evidence>
<dbReference type="Proteomes" id="UP000002051">
    <property type="component" value="Chromosome 4"/>
</dbReference>
<feature type="compositionally biased region" description="Low complexity" evidence="2">
    <location>
        <begin position="137"/>
        <end position="146"/>
    </location>
</feature>
<dbReference type="HOGENOM" id="CLU_055714_0_0_1"/>
<dbReference type="PANTHER" id="PTHR33470">
    <property type="entry name" value="OS01G0164075 PROTEIN"/>
    <property type="match status" value="1"/>
</dbReference>
<keyword evidence="7" id="KW-1185">Reference proteome</keyword>
<feature type="compositionally biased region" description="Basic residues" evidence="2">
    <location>
        <begin position="94"/>
        <end position="115"/>
    </location>
</feature>
<feature type="region of interest" description="Disordered" evidence="2">
    <location>
        <begin position="31"/>
        <end position="146"/>
    </location>
</feature>
<dbReference type="OrthoDB" id="1433797at2759"/>
<dbReference type="AlphaFoldDB" id="A0A072UIZ1"/>
<evidence type="ECO:0000256" key="3">
    <source>
        <dbReference type="SAM" id="SignalP"/>
    </source>
</evidence>
<protein>
    <submittedName>
        <fullName evidence="4">Pollen Ole e I family allergen</fullName>
    </submittedName>
</protein>
<dbReference type="EnsemblPlants" id="KEH29657">
    <property type="protein sequence ID" value="KEH29657"/>
    <property type="gene ID" value="MTR_4g046767"/>
</dbReference>
<organism evidence="4 7">
    <name type="scientific">Medicago truncatula</name>
    <name type="common">Barrel medic</name>
    <name type="synonym">Medicago tribuloides</name>
    <dbReference type="NCBI Taxonomy" id="3880"/>
    <lineage>
        <taxon>Eukaryota</taxon>
        <taxon>Viridiplantae</taxon>
        <taxon>Streptophyta</taxon>
        <taxon>Embryophyta</taxon>
        <taxon>Tracheophyta</taxon>
        <taxon>Spermatophyta</taxon>
        <taxon>Magnoliopsida</taxon>
        <taxon>eudicotyledons</taxon>
        <taxon>Gunneridae</taxon>
        <taxon>Pentapetalae</taxon>
        <taxon>rosids</taxon>
        <taxon>fabids</taxon>
        <taxon>Fabales</taxon>
        <taxon>Fabaceae</taxon>
        <taxon>Papilionoideae</taxon>
        <taxon>50 kb inversion clade</taxon>
        <taxon>NPAAA clade</taxon>
        <taxon>Hologalegina</taxon>
        <taxon>IRL clade</taxon>
        <taxon>Trifolieae</taxon>
        <taxon>Medicago</taxon>
    </lineage>
</organism>
<evidence type="ECO:0000256" key="2">
    <source>
        <dbReference type="SAM" id="MobiDB-lite"/>
    </source>
</evidence>
<dbReference type="Gramene" id="rna22584">
    <property type="protein sequence ID" value="RHN60296.1"/>
    <property type="gene ID" value="gene22584"/>
</dbReference>
<evidence type="ECO:0000313" key="6">
    <source>
        <dbReference type="EnsemblPlants" id="KEH29657"/>
    </source>
</evidence>
<reference evidence="4 7" key="1">
    <citation type="journal article" date="2011" name="Nature">
        <title>The Medicago genome provides insight into the evolution of rhizobial symbioses.</title>
        <authorList>
            <person name="Young N.D."/>
            <person name="Debelle F."/>
            <person name="Oldroyd G.E."/>
            <person name="Geurts R."/>
            <person name="Cannon S.B."/>
            <person name="Udvardi M.K."/>
            <person name="Benedito V.A."/>
            <person name="Mayer K.F."/>
            <person name="Gouzy J."/>
            <person name="Schoof H."/>
            <person name="Van de Peer Y."/>
            <person name="Proost S."/>
            <person name="Cook D.R."/>
            <person name="Meyers B.C."/>
            <person name="Spannagl M."/>
            <person name="Cheung F."/>
            <person name="De Mita S."/>
            <person name="Krishnakumar V."/>
            <person name="Gundlach H."/>
            <person name="Zhou S."/>
            <person name="Mudge J."/>
            <person name="Bharti A.K."/>
            <person name="Murray J.D."/>
            <person name="Naoumkina M.A."/>
            <person name="Rosen B."/>
            <person name="Silverstein K.A."/>
            <person name="Tang H."/>
            <person name="Rombauts S."/>
            <person name="Zhao P.X."/>
            <person name="Zhou P."/>
            <person name="Barbe V."/>
            <person name="Bardou P."/>
            <person name="Bechner M."/>
            <person name="Bellec A."/>
            <person name="Berger A."/>
            <person name="Berges H."/>
            <person name="Bidwell S."/>
            <person name="Bisseling T."/>
            <person name="Choisne N."/>
            <person name="Couloux A."/>
            <person name="Denny R."/>
            <person name="Deshpande S."/>
            <person name="Dai X."/>
            <person name="Doyle J.J."/>
            <person name="Dudez A.M."/>
            <person name="Farmer A.D."/>
            <person name="Fouteau S."/>
            <person name="Franken C."/>
            <person name="Gibelin C."/>
            <person name="Gish J."/>
            <person name="Goldstein S."/>
            <person name="Gonzalez A.J."/>
            <person name="Green P.J."/>
            <person name="Hallab A."/>
            <person name="Hartog M."/>
            <person name="Hua A."/>
            <person name="Humphray S.J."/>
            <person name="Jeong D.H."/>
            <person name="Jing Y."/>
            <person name="Jocker A."/>
            <person name="Kenton S.M."/>
            <person name="Kim D.J."/>
            <person name="Klee K."/>
            <person name="Lai H."/>
            <person name="Lang C."/>
            <person name="Lin S."/>
            <person name="Macmil S.L."/>
            <person name="Magdelenat G."/>
            <person name="Matthews L."/>
            <person name="McCorrison J."/>
            <person name="Monaghan E.L."/>
            <person name="Mun J.H."/>
            <person name="Najar F.Z."/>
            <person name="Nicholson C."/>
            <person name="Noirot C."/>
            <person name="O'Bleness M."/>
            <person name="Paule C.R."/>
            <person name="Poulain J."/>
            <person name="Prion F."/>
            <person name="Qin B."/>
            <person name="Qu C."/>
            <person name="Retzel E.F."/>
            <person name="Riddle C."/>
            <person name="Sallet E."/>
            <person name="Samain S."/>
            <person name="Samson N."/>
            <person name="Sanders I."/>
            <person name="Saurat O."/>
            <person name="Scarpelli C."/>
            <person name="Schiex T."/>
            <person name="Segurens B."/>
            <person name="Severin A.J."/>
            <person name="Sherrier D.J."/>
            <person name="Shi R."/>
            <person name="Sims S."/>
            <person name="Singer S.R."/>
            <person name="Sinharoy S."/>
            <person name="Sterck L."/>
            <person name="Viollet A."/>
            <person name="Wang B.B."/>
            <person name="Wang K."/>
            <person name="Wang M."/>
            <person name="Wang X."/>
            <person name="Warfsmann J."/>
            <person name="Weissenbach J."/>
            <person name="White D.D."/>
            <person name="White J.D."/>
            <person name="Wiley G.B."/>
            <person name="Wincker P."/>
            <person name="Xing Y."/>
            <person name="Yang L."/>
            <person name="Yao Z."/>
            <person name="Ying F."/>
            <person name="Zhai J."/>
            <person name="Zhou L."/>
            <person name="Zuber A."/>
            <person name="Denarie J."/>
            <person name="Dixon R.A."/>
            <person name="May G.D."/>
            <person name="Schwartz D.C."/>
            <person name="Rogers J."/>
            <person name="Quetier F."/>
            <person name="Town C.D."/>
            <person name="Roe B.A."/>
        </authorList>
    </citation>
    <scope>NUCLEOTIDE SEQUENCE [LARGE SCALE GENOMIC DNA]</scope>
    <source>
        <strain evidence="4">A17</strain>
        <strain evidence="6 7">cv. Jemalong A17</strain>
    </source>
</reference>
<dbReference type="EMBL" id="CM001220">
    <property type="protein sequence ID" value="KEH29657.1"/>
    <property type="molecule type" value="Genomic_DNA"/>
</dbReference>
<dbReference type="EMBL" id="PSQE01000004">
    <property type="protein sequence ID" value="RHN60296.1"/>
    <property type="molecule type" value="Genomic_DNA"/>
</dbReference>
<feature type="signal peptide" evidence="3">
    <location>
        <begin position="1"/>
        <end position="21"/>
    </location>
</feature>
<keyword evidence="1 3" id="KW-0732">Signal</keyword>
<evidence type="ECO:0000313" key="7">
    <source>
        <dbReference type="Proteomes" id="UP000002051"/>
    </source>
</evidence>
<reference evidence="5" key="4">
    <citation type="journal article" date="2018" name="Nat. Plants">
        <title>Whole-genome landscape of Medicago truncatula symbiotic genes.</title>
        <authorList>
            <person name="Pecrix Y."/>
            <person name="Gamas P."/>
            <person name="Carrere S."/>
        </authorList>
    </citation>
    <scope>NUCLEOTIDE SEQUENCE</scope>
    <source>
        <tissue evidence="5">Leaves</tissue>
    </source>
</reference>
<dbReference type="STRING" id="3880.A0A072UIZ1"/>
<dbReference type="Pfam" id="PF01190">
    <property type="entry name" value="Pollen_Ole_e_1"/>
    <property type="match status" value="1"/>
</dbReference>
<dbReference type="GO" id="GO:0071944">
    <property type="term" value="C:cell periphery"/>
    <property type="evidence" value="ECO:0000318"/>
    <property type="project" value="GO_Central"/>
</dbReference>